<organism evidence="1 2">
    <name type="scientific">Cyphomyrmex costatus</name>
    <dbReference type="NCBI Taxonomy" id="456900"/>
    <lineage>
        <taxon>Eukaryota</taxon>
        <taxon>Metazoa</taxon>
        <taxon>Ecdysozoa</taxon>
        <taxon>Arthropoda</taxon>
        <taxon>Hexapoda</taxon>
        <taxon>Insecta</taxon>
        <taxon>Pterygota</taxon>
        <taxon>Neoptera</taxon>
        <taxon>Endopterygota</taxon>
        <taxon>Hymenoptera</taxon>
        <taxon>Apocrita</taxon>
        <taxon>Aculeata</taxon>
        <taxon>Formicoidea</taxon>
        <taxon>Formicidae</taxon>
        <taxon>Myrmicinae</taxon>
        <taxon>Cyphomyrmex</taxon>
    </lineage>
</organism>
<protein>
    <submittedName>
        <fullName evidence="1">Uncharacterized protein</fullName>
    </submittedName>
</protein>
<dbReference type="AlphaFoldDB" id="A0A151IBA2"/>
<keyword evidence="2" id="KW-1185">Reference proteome</keyword>
<reference evidence="1 2" key="1">
    <citation type="submission" date="2016-03" db="EMBL/GenBank/DDBJ databases">
        <title>Cyphomyrmex costatus WGS genome.</title>
        <authorList>
            <person name="Nygaard S."/>
            <person name="Hu H."/>
            <person name="Boomsma J."/>
            <person name="Zhang G."/>
        </authorList>
    </citation>
    <scope>NUCLEOTIDE SEQUENCE [LARGE SCALE GENOMIC DNA]</scope>
    <source>
        <strain evidence="1">MS0001</strain>
        <tissue evidence="1">Whole body</tissue>
    </source>
</reference>
<dbReference type="Proteomes" id="UP000078542">
    <property type="component" value="Unassembled WGS sequence"/>
</dbReference>
<sequence>MSRPRLDYALTATAVTITVGPLLLALLTFTCAPTVSGKYIKFSVLFVYPATAESLPHVNGGFASLLGNRNARNKAFCALSLLSVSKISTTIRRPIACDRVQLHELCELYSAIQTIVIPRNLYLPGHSSM</sequence>
<accession>A0A151IBA2</accession>
<gene>
    <name evidence="1" type="ORF">ALC62_12404</name>
</gene>
<dbReference type="EMBL" id="KQ978112">
    <property type="protein sequence ID" value="KYM96934.1"/>
    <property type="molecule type" value="Genomic_DNA"/>
</dbReference>
<name>A0A151IBA2_9HYME</name>
<evidence type="ECO:0000313" key="2">
    <source>
        <dbReference type="Proteomes" id="UP000078542"/>
    </source>
</evidence>
<evidence type="ECO:0000313" key="1">
    <source>
        <dbReference type="EMBL" id="KYM96934.1"/>
    </source>
</evidence>
<proteinExistence type="predicted"/>